<reference evidence="5" key="1">
    <citation type="submission" date="2025-08" db="UniProtKB">
        <authorList>
            <consortium name="RefSeq"/>
        </authorList>
    </citation>
    <scope>IDENTIFICATION</scope>
</reference>
<dbReference type="GeneID" id="107267649"/>
<proteinExistence type="inferred from homology"/>
<evidence type="ECO:0000313" key="5">
    <source>
        <dbReference type="RefSeq" id="XP_015595106.1"/>
    </source>
</evidence>
<dbReference type="Proteomes" id="UP000694920">
    <property type="component" value="Unplaced"/>
</dbReference>
<dbReference type="GO" id="GO:1902369">
    <property type="term" value="P:negative regulation of RNA catabolic process"/>
    <property type="evidence" value="ECO:0007669"/>
    <property type="project" value="TreeGrafter"/>
</dbReference>
<evidence type="ECO:0000313" key="4">
    <source>
        <dbReference type="Proteomes" id="UP000694920"/>
    </source>
</evidence>
<dbReference type="InterPro" id="IPR013633">
    <property type="entry name" value="NRDE-2"/>
</dbReference>
<sequence length="301" mass="35172">MKNFFLVGMEEVVLTSRLPLNQLWLRVESLRERCHWLSVSSDELELVGDSRRFVLPEDVADFVHPMVSMQSNFRLAIYSLMSLKVPLLPTRDSILQDLAIKDFDWSGESLEMLLPLAYPSIGVMAAHTQRKALLGGILEGRLTSGPQYLRFHPAQEPYLDFIRDAFKVIAENLQTSQRTSIYVWWLRFERLLVFFSKTDPLKNDSRRKKLKTSLKEFLKKDENRNNLHFYREYALIEREMERFDNCVNILETTIQSQGQNLESISNDEEKTALLSVYRTLLETLLDVDTYNFEAPSLSFEM</sequence>
<keyword evidence="4" id="KW-1185">Reference proteome</keyword>
<protein>
    <submittedName>
        <fullName evidence="5">Protein NRDE2 homolog</fullName>
    </submittedName>
</protein>
<accession>A0AAJ7BV36</accession>
<comment type="subcellular location">
    <subcellularLocation>
        <location evidence="1">Nucleus</location>
    </subcellularLocation>
</comment>
<dbReference type="PANTHER" id="PTHR13471">
    <property type="entry name" value="TETRATRICOPEPTIDE-LIKE HELICAL"/>
    <property type="match status" value="1"/>
</dbReference>
<evidence type="ECO:0000256" key="1">
    <source>
        <dbReference type="ARBA" id="ARBA00004123"/>
    </source>
</evidence>
<gene>
    <name evidence="5" type="primary">LOC107267649</name>
</gene>
<dbReference type="GO" id="GO:0031048">
    <property type="term" value="P:regulatory ncRNA-mediated heterochromatin formation"/>
    <property type="evidence" value="ECO:0007669"/>
    <property type="project" value="TreeGrafter"/>
</dbReference>
<dbReference type="AlphaFoldDB" id="A0AAJ7BV36"/>
<dbReference type="PANTHER" id="PTHR13471:SF0">
    <property type="entry name" value="NUCLEAR EXOSOME REGULATOR NRDE2"/>
    <property type="match status" value="1"/>
</dbReference>
<name>A0AAJ7BV36_CEPCN</name>
<evidence type="ECO:0000256" key="3">
    <source>
        <dbReference type="ARBA" id="ARBA00023242"/>
    </source>
</evidence>
<comment type="similarity">
    <text evidence="2">Belongs to the NRDE2 family.</text>
</comment>
<dbReference type="RefSeq" id="XP_015595106.1">
    <property type="nucleotide sequence ID" value="XM_015739620.2"/>
</dbReference>
<keyword evidence="3" id="KW-0539">Nucleus</keyword>
<feature type="non-terminal residue" evidence="5">
    <location>
        <position position="301"/>
    </location>
</feature>
<organism evidence="4 5">
    <name type="scientific">Cephus cinctus</name>
    <name type="common">Wheat stem sawfly</name>
    <dbReference type="NCBI Taxonomy" id="211228"/>
    <lineage>
        <taxon>Eukaryota</taxon>
        <taxon>Metazoa</taxon>
        <taxon>Ecdysozoa</taxon>
        <taxon>Arthropoda</taxon>
        <taxon>Hexapoda</taxon>
        <taxon>Insecta</taxon>
        <taxon>Pterygota</taxon>
        <taxon>Neoptera</taxon>
        <taxon>Endopterygota</taxon>
        <taxon>Hymenoptera</taxon>
        <taxon>Cephoidea</taxon>
        <taxon>Cephidae</taxon>
        <taxon>Cephus</taxon>
    </lineage>
</organism>
<dbReference type="GO" id="GO:0071013">
    <property type="term" value="C:catalytic step 2 spliceosome"/>
    <property type="evidence" value="ECO:0007669"/>
    <property type="project" value="TreeGrafter"/>
</dbReference>
<evidence type="ECO:0000256" key="2">
    <source>
        <dbReference type="ARBA" id="ARBA00009265"/>
    </source>
</evidence>
<dbReference type="KEGG" id="ccin:107267649"/>